<keyword evidence="3 7" id="KW-0812">Transmembrane</keyword>
<gene>
    <name evidence="9" type="ORF">BCR32DRAFT_298964</name>
</gene>
<proteinExistence type="predicted"/>
<feature type="transmembrane region" description="Helical" evidence="7">
    <location>
        <begin position="262"/>
        <end position="284"/>
    </location>
</feature>
<evidence type="ECO:0000313" key="10">
    <source>
        <dbReference type="Proteomes" id="UP000193944"/>
    </source>
</evidence>
<evidence type="ECO:0000256" key="1">
    <source>
        <dbReference type="ARBA" id="ARBA00004651"/>
    </source>
</evidence>
<dbReference type="PANTHER" id="PTHR40074">
    <property type="entry name" value="O-ACETYLTRANSFERASE WECH"/>
    <property type="match status" value="1"/>
</dbReference>
<feature type="transmembrane region" description="Helical" evidence="7">
    <location>
        <begin position="109"/>
        <end position="129"/>
    </location>
</feature>
<dbReference type="OrthoDB" id="10682684at2759"/>
<dbReference type="EMBL" id="MCFG01000101">
    <property type="protein sequence ID" value="ORX82177.1"/>
    <property type="molecule type" value="Genomic_DNA"/>
</dbReference>
<evidence type="ECO:0000313" key="9">
    <source>
        <dbReference type="EMBL" id="ORX82177.1"/>
    </source>
</evidence>
<protein>
    <recommendedName>
        <fullName evidence="8">Acyltransferase 3 domain-containing protein</fullName>
    </recommendedName>
</protein>
<keyword evidence="4 7" id="KW-1133">Transmembrane helix</keyword>
<dbReference type="GO" id="GO:0016413">
    <property type="term" value="F:O-acetyltransferase activity"/>
    <property type="evidence" value="ECO:0007669"/>
    <property type="project" value="TreeGrafter"/>
</dbReference>
<feature type="compositionally biased region" description="Low complexity" evidence="6">
    <location>
        <begin position="1"/>
        <end position="17"/>
    </location>
</feature>
<feature type="region of interest" description="Disordered" evidence="6">
    <location>
        <begin position="66"/>
        <end position="85"/>
    </location>
</feature>
<evidence type="ECO:0000256" key="5">
    <source>
        <dbReference type="ARBA" id="ARBA00023136"/>
    </source>
</evidence>
<keyword evidence="2" id="KW-1003">Cell membrane</keyword>
<feature type="transmembrane region" description="Helical" evidence="7">
    <location>
        <begin position="234"/>
        <end position="255"/>
    </location>
</feature>
<dbReference type="InterPro" id="IPR002656">
    <property type="entry name" value="Acyl_transf_3_dom"/>
</dbReference>
<evidence type="ECO:0000256" key="6">
    <source>
        <dbReference type="SAM" id="MobiDB-lite"/>
    </source>
</evidence>
<dbReference type="GO" id="GO:0005886">
    <property type="term" value="C:plasma membrane"/>
    <property type="evidence" value="ECO:0007669"/>
    <property type="project" value="UniProtKB-SubCell"/>
</dbReference>
<feature type="transmembrane region" description="Helical" evidence="7">
    <location>
        <begin position="296"/>
        <end position="317"/>
    </location>
</feature>
<organism evidence="9 10">
    <name type="scientific">Anaeromyces robustus</name>
    <dbReference type="NCBI Taxonomy" id="1754192"/>
    <lineage>
        <taxon>Eukaryota</taxon>
        <taxon>Fungi</taxon>
        <taxon>Fungi incertae sedis</taxon>
        <taxon>Chytridiomycota</taxon>
        <taxon>Chytridiomycota incertae sedis</taxon>
        <taxon>Neocallimastigomycetes</taxon>
        <taxon>Neocallimastigales</taxon>
        <taxon>Neocallimastigaceae</taxon>
        <taxon>Anaeromyces</taxon>
    </lineage>
</organism>
<evidence type="ECO:0000256" key="4">
    <source>
        <dbReference type="ARBA" id="ARBA00022989"/>
    </source>
</evidence>
<dbReference type="AlphaFoldDB" id="A0A1Y1X8W9"/>
<feature type="transmembrane region" description="Helical" evidence="7">
    <location>
        <begin position="403"/>
        <end position="422"/>
    </location>
</feature>
<feature type="domain" description="Acyltransferase 3" evidence="8">
    <location>
        <begin position="110"/>
        <end position="451"/>
    </location>
</feature>
<evidence type="ECO:0000256" key="3">
    <source>
        <dbReference type="ARBA" id="ARBA00022692"/>
    </source>
</evidence>
<keyword evidence="10" id="KW-1185">Reference proteome</keyword>
<dbReference type="STRING" id="1754192.A0A1Y1X8W9"/>
<sequence length="465" mass="54634">MSTENINNENNNNNNDSINDHTIEINENDNLMMDNSNENTEEEYNMDTLSVNSSALLIPNGSTTSKETILVNKEENEGEDDEEIRRRKRRELPTLNEEENRLSENSPRLYWIDCLNIFANYLVIFVYISNIYVKDFDIPSLNFYTIISYGALARTCIPLFVMISGLFLLNPQKKLTIETIYKKYICHIFKNYLFWSLFYSTIQRLLINPEGEKFVYDKSLIIEILKNFIVGDDFLWYLNCIIGLYISTPMIKAIISDRKLAWYTVLIGCIISQFIPTLCEFFRIILKLNIDILNDYINGLLINISGSFLCYYILGYLLNTHQFTKKQLILSYGIGILGYLLTIGFRIYTCHQIQNVTHILTKYYNISIVMGTYGTFVFFKYTISQWIKPWIERKSFRKLISSLSECSFGIFLIHMFFHGLFIRLGIHIQIFNPIFWIPIYATLLFILSYITIFMIRKIPILKHIV</sequence>
<feature type="transmembrane region" description="Helical" evidence="7">
    <location>
        <begin position="434"/>
        <end position="455"/>
    </location>
</feature>
<dbReference type="PANTHER" id="PTHR40074:SF2">
    <property type="entry name" value="O-ACETYLTRANSFERASE WECH"/>
    <property type="match status" value="1"/>
</dbReference>
<reference evidence="9 10" key="2">
    <citation type="submission" date="2016-08" db="EMBL/GenBank/DDBJ databases">
        <title>Pervasive Adenine N6-methylation of Active Genes in Fungi.</title>
        <authorList>
            <consortium name="DOE Joint Genome Institute"/>
            <person name="Mondo S.J."/>
            <person name="Dannebaum R.O."/>
            <person name="Kuo R.C."/>
            <person name="Labutti K."/>
            <person name="Haridas S."/>
            <person name="Kuo A."/>
            <person name="Salamov A."/>
            <person name="Ahrendt S.R."/>
            <person name="Lipzen A."/>
            <person name="Sullivan W."/>
            <person name="Andreopoulos W.B."/>
            <person name="Clum A."/>
            <person name="Lindquist E."/>
            <person name="Daum C."/>
            <person name="Ramamoorthy G.K."/>
            <person name="Gryganskyi A."/>
            <person name="Culley D."/>
            <person name="Magnuson J.K."/>
            <person name="James T.Y."/>
            <person name="O'Malley M.A."/>
            <person name="Stajich J.E."/>
            <person name="Spatafora J.W."/>
            <person name="Visel A."/>
            <person name="Grigoriev I.V."/>
        </authorList>
    </citation>
    <scope>NUCLEOTIDE SEQUENCE [LARGE SCALE GENOMIC DNA]</scope>
    <source>
        <strain evidence="9 10">S4</strain>
    </source>
</reference>
<evidence type="ECO:0000259" key="8">
    <source>
        <dbReference type="Pfam" id="PF01757"/>
    </source>
</evidence>
<feature type="region of interest" description="Disordered" evidence="6">
    <location>
        <begin position="1"/>
        <end position="21"/>
    </location>
</feature>
<dbReference type="GO" id="GO:0009246">
    <property type="term" value="P:enterobacterial common antigen biosynthetic process"/>
    <property type="evidence" value="ECO:0007669"/>
    <property type="project" value="TreeGrafter"/>
</dbReference>
<feature type="transmembrane region" description="Helical" evidence="7">
    <location>
        <begin position="363"/>
        <end position="383"/>
    </location>
</feature>
<comment type="caution">
    <text evidence="9">The sequence shown here is derived from an EMBL/GenBank/DDBJ whole genome shotgun (WGS) entry which is preliminary data.</text>
</comment>
<feature type="transmembrane region" description="Helical" evidence="7">
    <location>
        <begin position="189"/>
        <end position="207"/>
    </location>
</feature>
<comment type="subcellular location">
    <subcellularLocation>
        <location evidence="1">Cell membrane</location>
        <topology evidence="1">Multi-pass membrane protein</topology>
    </subcellularLocation>
</comment>
<dbReference type="Proteomes" id="UP000193944">
    <property type="component" value="Unassembled WGS sequence"/>
</dbReference>
<evidence type="ECO:0000256" key="2">
    <source>
        <dbReference type="ARBA" id="ARBA00022475"/>
    </source>
</evidence>
<dbReference type="Pfam" id="PF01757">
    <property type="entry name" value="Acyl_transf_3"/>
    <property type="match status" value="1"/>
</dbReference>
<feature type="transmembrane region" description="Helical" evidence="7">
    <location>
        <begin position="141"/>
        <end position="169"/>
    </location>
</feature>
<accession>A0A1Y1X8W9</accession>
<keyword evidence="5 7" id="KW-0472">Membrane</keyword>
<feature type="transmembrane region" description="Helical" evidence="7">
    <location>
        <begin position="329"/>
        <end position="348"/>
    </location>
</feature>
<reference evidence="9 10" key="1">
    <citation type="submission" date="2016-08" db="EMBL/GenBank/DDBJ databases">
        <title>A Parts List for Fungal Cellulosomes Revealed by Comparative Genomics.</title>
        <authorList>
            <consortium name="DOE Joint Genome Institute"/>
            <person name="Haitjema C.H."/>
            <person name="Gilmore S.P."/>
            <person name="Henske J.K."/>
            <person name="Solomon K.V."/>
            <person name="De Groot R."/>
            <person name="Kuo A."/>
            <person name="Mondo S.J."/>
            <person name="Salamov A.A."/>
            <person name="Labutti K."/>
            <person name="Zhao Z."/>
            <person name="Chiniquy J."/>
            <person name="Barry K."/>
            <person name="Brewer H.M."/>
            <person name="Purvine S.O."/>
            <person name="Wright A.T."/>
            <person name="Boxma B."/>
            <person name="Van Alen T."/>
            <person name="Hackstein J.H."/>
            <person name="Baker S.E."/>
            <person name="Grigoriev I.V."/>
            <person name="O'Malley M.A."/>
        </authorList>
    </citation>
    <scope>NUCLEOTIDE SEQUENCE [LARGE SCALE GENOMIC DNA]</scope>
    <source>
        <strain evidence="9 10">S4</strain>
    </source>
</reference>
<name>A0A1Y1X8W9_9FUNG</name>
<evidence type="ECO:0000256" key="7">
    <source>
        <dbReference type="SAM" id="Phobius"/>
    </source>
</evidence>